<dbReference type="Proteomes" id="UP001162029">
    <property type="component" value="Unassembled WGS sequence"/>
</dbReference>
<protein>
    <submittedName>
        <fullName evidence="1">Uncharacterized protein</fullName>
    </submittedName>
</protein>
<evidence type="ECO:0000313" key="1">
    <source>
        <dbReference type="EMBL" id="CAI5745265.1"/>
    </source>
</evidence>
<accession>A0AAV0V7T7</accession>
<comment type="caution">
    <text evidence="1">The sequence shown here is derived from an EMBL/GenBank/DDBJ whole genome shotgun (WGS) entry which is preliminary data.</text>
</comment>
<keyword evidence="2" id="KW-1185">Reference proteome</keyword>
<proteinExistence type="predicted"/>
<reference evidence="1" key="1">
    <citation type="submission" date="2022-12" db="EMBL/GenBank/DDBJ databases">
        <authorList>
            <person name="Webb A."/>
        </authorList>
    </citation>
    <scope>NUCLEOTIDE SEQUENCE</scope>
    <source>
        <strain evidence="1">Pd1</strain>
    </source>
</reference>
<evidence type="ECO:0000313" key="2">
    <source>
        <dbReference type="Proteomes" id="UP001162029"/>
    </source>
</evidence>
<dbReference type="AlphaFoldDB" id="A0AAV0V7T7"/>
<name>A0AAV0V7T7_9STRA</name>
<organism evidence="1 2">
    <name type="scientific">Peronospora destructor</name>
    <dbReference type="NCBI Taxonomy" id="86335"/>
    <lineage>
        <taxon>Eukaryota</taxon>
        <taxon>Sar</taxon>
        <taxon>Stramenopiles</taxon>
        <taxon>Oomycota</taxon>
        <taxon>Peronosporomycetes</taxon>
        <taxon>Peronosporales</taxon>
        <taxon>Peronosporaceae</taxon>
        <taxon>Peronospora</taxon>
    </lineage>
</organism>
<sequence length="275" mass="31302">MGYGIDVQKKFTQKEKADVVEAIVGELVLRQKETIKEPFSIGLNLFTYLPEEQLDETAGKLIVTDGTTFDPNDTKEKTHGDLIHEYKQDKEREKDVLVFHDYLTKTTCRKVENEKMVATMSTTNCITVAMMQMDNNYILRTSSEAFQVFKIYGMAVLSERTSLSLARDLHAKGSSCSRWQTLQHVRLGWDSSTHGIAVCRRVQFPKVGGLDKYTDAGDARQLFQDAAARHLPVSRHHIVEQNTRDGNRITQLRLPLHYTWANIDARVTSEQHALA</sequence>
<gene>
    <name evidence="1" type="ORF">PDE001_LOCUS10359</name>
</gene>
<dbReference type="EMBL" id="CANTFM010002267">
    <property type="protein sequence ID" value="CAI5745265.1"/>
    <property type="molecule type" value="Genomic_DNA"/>
</dbReference>